<protein>
    <submittedName>
        <fullName evidence="6">MFS transporter</fullName>
    </submittedName>
</protein>
<keyword evidence="3" id="KW-0812">Transmembrane</keyword>
<name>A0A2S0WC90_9CORY</name>
<dbReference type="RefSeq" id="WP_108403377.1">
    <property type="nucleotide sequence ID" value="NZ_CP026948.1"/>
</dbReference>
<accession>A0A2S0WC90</accession>
<dbReference type="Gene3D" id="1.20.1720.10">
    <property type="entry name" value="Multidrug resistance protein D"/>
    <property type="match status" value="1"/>
</dbReference>
<dbReference type="InterPro" id="IPR036259">
    <property type="entry name" value="MFS_trans_sf"/>
</dbReference>
<evidence type="ECO:0000256" key="4">
    <source>
        <dbReference type="ARBA" id="ARBA00022989"/>
    </source>
</evidence>
<keyword evidence="4" id="KW-1133">Transmembrane helix</keyword>
<keyword evidence="2" id="KW-0813">Transport</keyword>
<dbReference type="EMBL" id="CP026948">
    <property type="protein sequence ID" value="AWB83385.1"/>
    <property type="molecule type" value="Genomic_DNA"/>
</dbReference>
<organism evidence="6 7">
    <name type="scientific">Corynebacterium liangguodongii</name>
    <dbReference type="NCBI Taxonomy" id="2079535"/>
    <lineage>
        <taxon>Bacteria</taxon>
        <taxon>Bacillati</taxon>
        <taxon>Actinomycetota</taxon>
        <taxon>Actinomycetes</taxon>
        <taxon>Mycobacteriales</taxon>
        <taxon>Corynebacteriaceae</taxon>
        <taxon>Corynebacterium</taxon>
    </lineage>
</organism>
<dbReference type="OrthoDB" id="2412976at2"/>
<evidence type="ECO:0000256" key="3">
    <source>
        <dbReference type="ARBA" id="ARBA00022692"/>
    </source>
</evidence>
<proteinExistence type="predicted"/>
<dbReference type="InterPro" id="IPR020846">
    <property type="entry name" value="MFS_dom"/>
</dbReference>
<dbReference type="PANTHER" id="PTHR42718">
    <property type="entry name" value="MAJOR FACILITATOR SUPERFAMILY MULTIDRUG TRANSPORTER MFSC"/>
    <property type="match status" value="1"/>
</dbReference>
<dbReference type="Pfam" id="PF07690">
    <property type="entry name" value="MFS_1"/>
    <property type="match status" value="1"/>
</dbReference>
<gene>
    <name evidence="6" type="ORF">C3E79_01855</name>
</gene>
<evidence type="ECO:0000256" key="1">
    <source>
        <dbReference type="ARBA" id="ARBA00004651"/>
    </source>
</evidence>
<sequence>MKVRHTPAASDRTEAFHGNDSALLGIVLSVISFWLFAQTTLNIGPAIGQDIGAPPPLMNAAISLTALCAGMFIVAAGGLADRFGRVRFAMAGNVLNIVGSLMVGIAFPGPVGIAMLLAGRSIQGLSSACVMPATLALIKTYWQGENRQRAVSIFSMGTWGGSGLASLFGGFMAASPLGWRSIFLVSAGVSIAAMLLLRQVPEDAPERSVRTAIDYPGIASLAVFVLGLLLVVTQGPALGWRSWPTLLLLGASVISLAVFIRVERATPRPLVDFSVFRNRVFAGATLSNLLINATAGLIPVSMWVIQDSAGWTTAQAGYLTIGYAVFILAFIRLGERLLQRFGARQPMVWGTLIVIASIALLMLTPLPTRTYVVLTAISYCLYGLGLAFYATPSTDTALAALPTEKAGAGSGLYKMASSLGAAFGAAIPASIYVAVSHNGVSFLSTMVPFPVPDDNLAVREAGMLGLGATLLMALVALSFVYLVPRSAGTALPD</sequence>
<dbReference type="Gene3D" id="1.20.1250.20">
    <property type="entry name" value="MFS general substrate transporter like domains"/>
    <property type="match status" value="1"/>
</dbReference>
<dbReference type="Proteomes" id="UP000244754">
    <property type="component" value="Chromosome"/>
</dbReference>
<evidence type="ECO:0000256" key="2">
    <source>
        <dbReference type="ARBA" id="ARBA00022448"/>
    </source>
</evidence>
<evidence type="ECO:0000313" key="6">
    <source>
        <dbReference type="EMBL" id="AWB83385.1"/>
    </source>
</evidence>
<dbReference type="KEGG" id="clia:C3E79_01855"/>
<evidence type="ECO:0000256" key="5">
    <source>
        <dbReference type="ARBA" id="ARBA00023136"/>
    </source>
</evidence>
<dbReference type="InterPro" id="IPR011701">
    <property type="entry name" value="MFS"/>
</dbReference>
<comment type="subcellular location">
    <subcellularLocation>
        <location evidence="1">Cell membrane</location>
        <topology evidence="1">Multi-pass membrane protein</topology>
    </subcellularLocation>
</comment>
<dbReference type="AlphaFoldDB" id="A0A2S0WC90"/>
<dbReference type="GO" id="GO:0005886">
    <property type="term" value="C:plasma membrane"/>
    <property type="evidence" value="ECO:0007669"/>
    <property type="project" value="UniProtKB-SubCell"/>
</dbReference>
<dbReference type="PANTHER" id="PTHR42718:SF9">
    <property type="entry name" value="MAJOR FACILITATOR SUPERFAMILY MULTIDRUG TRANSPORTER MFSC"/>
    <property type="match status" value="1"/>
</dbReference>
<reference evidence="7" key="1">
    <citation type="submission" date="2018-01" db="EMBL/GenBank/DDBJ databases">
        <authorList>
            <person name="Li J."/>
        </authorList>
    </citation>
    <scope>NUCLEOTIDE SEQUENCE [LARGE SCALE GENOMIC DNA]</scope>
    <source>
        <strain evidence="7">2184</strain>
    </source>
</reference>
<keyword evidence="5" id="KW-0472">Membrane</keyword>
<dbReference type="SUPFAM" id="SSF103473">
    <property type="entry name" value="MFS general substrate transporter"/>
    <property type="match status" value="1"/>
</dbReference>
<dbReference type="CDD" id="cd17321">
    <property type="entry name" value="MFS_MMR_MDR_like"/>
    <property type="match status" value="1"/>
</dbReference>
<dbReference type="PROSITE" id="PS50850">
    <property type="entry name" value="MFS"/>
    <property type="match status" value="1"/>
</dbReference>
<dbReference type="GO" id="GO:0022857">
    <property type="term" value="F:transmembrane transporter activity"/>
    <property type="evidence" value="ECO:0007669"/>
    <property type="project" value="InterPro"/>
</dbReference>
<keyword evidence="7" id="KW-1185">Reference proteome</keyword>
<evidence type="ECO:0000313" key="7">
    <source>
        <dbReference type="Proteomes" id="UP000244754"/>
    </source>
</evidence>